<dbReference type="InterPro" id="IPR036388">
    <property type="entry name" value="WH-like_DNA-bd_sf"/>
</dbReference>
<dbReference type="InterPro" id="IPR012318">
    <property type="entry name" value="HTH_CRP"/>
</dbReference>
<sequence>MTRRKRMSAPSFTLDELLARSSWFVRLDEAARARVRAETSERTVVMGQVLGHHGERQHVWFGMLEGLIKWSITARDGQTVTLGGQSAGSWFGEGTLIRNAPRQSDLIALRDSRVAQIPLATFNWLREHQPSFNEFLLFQVNERLHWFMAVAAAHGLLDTDSLVARALAGMVHPLSNASGARHVQISQEELANLAAVSRQTCNKAMSRFKNAGLVRAEYGEIVILDLAGLQAIAQ</sequence>
<organism evidence="6 7">
    <name type="scientific">Caballeronia temeraria</name>
    <dbReference type="NCBI Taxonomy" id="1777137"/>
    <lineage>
        <taxon>Bacteria</taxon>
        <taxon>Pseudomonadati</taxon>
        <taxon>Pseudomonadota</taxon>
        <taxon>Betaproteobacteria</taxon>
        <taxon>Burkholderiales</taxon>
        <taxon>Burkholderiaceae</taxon>
        <taxon>Caballeronia</taxon>
    </lineage>
</organism>
<name>A0A158A2P1_9BURK</name>
<dbReference type="Gene3D" id="1.10.10.10">
    <property type="entry name" value="Winged helix-like DNA-binding domain superfamily/Winged helix DNA-binding domain"/>
    <property type="match status" value="1"/>
</dbReference>
<dbReference type="SUPFAM" id="SSF51206">
    <property type="entry name" value="cAMP-binding domain-like"/>
    <property type="match status" value="1"/>
</dbReference>
<dbReference type="InterPro" id="IPR050397">
    <property type="entry name" value="Env_Response_Regulators"/>
</dbReference>
<dbReference type="GO" id="GO:0005829">
    <property type="term" value="C:cytosol"/>
    <property type="evidence" value="ECO:0007669"/>
    <property type="project" value="TreeGrafter"/>
</dbReference>
<dbReference type="InterPro" id="IPR036390">
    <property type="entry name" value="WH_DNA-bd_sf"/>
</dbReference>
<dbReference type="InterPro" id="IPR014710">
    <property type="entry name" value="RmlC-like_jellyroll"/>
</dbReference>
<gene>
    <name evidence="6" type="ORF">AWB76_01656</name>
</gene>
<dbReference type="PANTHER" id="PTHR24567">
    <property type="entry name" value="CRP FAMILY TRANSCRIPTIONAL REGULATORY PROTEIN"/>
    <property type="match status" value="1"/>
</dbReference>
<keyword evidence="2" id="KW-0238">DNA-binding</keyword>
<dbReference type="SUPFAM" id="SSF46785">
    <property type="entry name" value="Winged helix' DNA-binding domain"/>
    <property type="match status" value="1"/>
</dbReference>
<keyword evidence="7" id="KW-1185">Reference proteome</keyword>
<dbReference type="CDD" id="cd00038">
    <property type="entry name" value="CAP_ED"/>
    <property type="match status" value="1"/>
</dbReference>
<dbReference type="OrthoDB" id="8558412at2"/>
<dbReference type="STRING" id="1777137.AWB76_01656"/>
<keyword evidence="3" id="KW-0804">Transcription</keyword>
<feature type="domain" description="Cyclic nucleotide-binding" evidence="4">
    <location>
        <begin position="23"/>
        <end position="125"/>
    </location>
</feature>
<evidence type="ECO:0000256" key="1">
    <source>
        <dbReference type="ARBA" id="ARBA00023015"/>
    </source>
</evidence>
<evidence type="ECO:0000259" key="5">
    <source>
        <dbReference type="PROSITE" id="PS51063"/>
    </source>
</evidence>
<dbReference type="Pfam" id="PF00027">
    <property type="entry name" value="cNMP_binding"/>
    <property type="match status" value="1"/>
</dbReference>
<evidence type="ECO:0000313" key="7">
    <source>
        <dbReference type="Proteomes" id="UP000054624"/>
    </source>
</evidence>
<dbReference type="GO" id="GO:0003700">
    <property type="term" value="F:DNA-binding transcription factor activity"/>
    <property type="evidence" value="ECO:0007669"/>
    <property type="project" value="TreeGrafter"/>
</dbReference>
<dbReference type="Proteomes" id="UP000054624">
    <property type="component" value="Unassembled WGS sequence"/>
</dbReference>
<dbReference type="Pfam" id="PF13545">
    <property type="entry name" value="HTH_Crp_2"/>
    <property type="match status" value="1"/>
</dbReference>
<dbReference type="InterPro" id="IPR000595">
    <property type="entry name" value="cNMP-bd_dom"/>
</dbReference>
<dbReference type="AlphaFoldDB" id="A0A158A2P1"/>
<dbReference type="SMART" id="SM00419">
    <property type="entry name" value="HTH_CRP"/>
    <property type="match status" value="1"/>
</dbReference>
<evidence type="ECO:0000259" key="4">
    <source>
        <dbReference type="PROSITE" id="PS50042"/>
    </source>
</evidence>
<proteinExistence type="predicted"/>
<protein>
    <submittedName>
        <fullName evidence="6">Cyclic nucleotide-binding protein</fullName>
    </submittedName>
</protein>
<dbReference type="EMBL" id="FCOI02000004">
    <property type="protein sequence ID" value="SAK52094.1"/>
    <property type="molecule type" value="Genomic_DNA"/>
</dbReference>
<evidence type="ECO:0000313" key="6">
    <source>
        <dbReference type="EMBL" id="SAK52094.1"/>
    </source>
</evidence>
<dbReference type="Gene3D" id="2.60.120.10">
    <property type="entry name" value="Jelly Rolls"/>
    <property type="match status" value="1"/>
</dbReference>
<accession>A0A158A2P1</accession>
<dbReference type="PROSITE" id="PS51063">
    <property type="entry name" value="HTH_CRP_2"/>
    <property type="match status" value="1"/>
</dbReference>
<evidence type="ECO:0000256" key="2">
    <source>
        <dbReference type="ARBA" id="ARBA00023125"/>
    </source>
</evidence>
<dbReference type="GO" id="GO:0003677">
    <property type="term" value="F:DNA binding"/>
    <property type="evidence" value="ECO:0007669"/>
    <property type="project" value="UniProtKB-KW"/>
</dbReference>
<keyword evidence="1" id="KW-0805">Transcription regulation</keyword>
<dbReference type="PANTHER" id="PTHR24567:SF68">
    <property type="entry name" value="DNA-BINDING TRANSCRIPTIONAL DUAL REGULATOR CRP"/>
    <property type="match status" value="1"/>
</dbReference>
<evidence type="ECO:0000256" key="3">
    <source>
        <dbReference type="ARBA" id="ARBA00023163"/>
    </source>
</evidence>
<reference evidence="7" key="1">
    <citation type="submission" date="2016-01" db="EMBL/GenBank/DDBJ databases">
        <authorList>
            <person name="Peeters Charlotte."/>
        </authorList>
    </citation>
    <scope>NUCLEOTIDE SEQUENCE [LARGE SCALE GENOMIC DNA]</scope>
</reference>
<dbReference type="InterPro" id="IPR018490">
    <property type="entry name" value="cNMP-bd_dom_sf"/>
</dbReference>
<dbReference type="PROSITE" id="PS50042">
    <property type="entry name" value="CNMP_BINDING_3"/>
    <property type="match status" value="1"/>
</dbReference>
<feature type="domain" description="HTH crp-type" evidence="5">
    <location>
        <begin position="161"/>
        <end position="227"/>
    </location>
</feature>